<name>A0ABS5DH06_9PSEU</name>
<accession>A0ABS5DH06</accession>
<comment type="caution">
    <text evidence="1">The sequence shown here is derived from an EMBL/GenBank/DDBJ whole genome shotgun (WGS) entry which is preliminary data.</text>
</comment>
<dbReference type="EMBL" id="JAGPXE010000006">
    <property type="protein sequence ID" value="MBQ0925568.1"/>
    <property type="molecule type" value="Genomic_DNA"/>
</dbReference>
<organism evidence="1 2">
    <name type="scientific">Saccharopolyspora endophytica</name>
    <dbReference type="NCBI Taxonomy" id="543886"/>
    <lineage>
        <taxon>Bacteria</taxon>
        <taxon>Bacillati</taxon>
        <taxon>Actinomycetota</taxon>
        <taxon>Actinomycetes</taxon>
        <taxon>Pseudonocardiales</taxon>
        <taxon>Pseudonocardiaceae</taxon>
        <taxon>Saccharopolyspora</taxon>
    </lineage>
</organism>
<keyword evidence="2" id="KW-1185">Reference proteome</keyword>
<proteinExistence type="predicted"/>
<evidence type="ECO:0000313" key="1">
    <source>
        <dbReference type="EMBL" id="MBQ0925568.1"/>
    </source>
</evidence>
<sequence>MHGAVIRKTEVYYRCLARTIAPGSPVLADHPRTVNLREVDVLDSLNKWIGHLFAPDNVDGTVRALVGSQTDSSRTKNSREGAKQRLADAQTQVRRLQDAIKAGADPAALVEAINDAQATRAAAQAELDNSPEPAAIGEAEVYAMVDSLGDVGSALKEAKPESLGRLYENLSIDLKYEPHARTVEATSAPRVVSVRVRGRTCTLFTRVLLPEMG</sequence>
<gene>
    <name evidence="1" type="ORF">KBO27_16555</name>
</gene>
<dbReference type="Proteomes" id="UP000674084">
    <property type="component" value="Unassembled WGS sequence"/>
</dbReference>
<reference evidence="1 2" key="1">
    <citation type="submission" date="2021-04" db="EMBL/GenBank/DDBJ databases">
        <title>Whole-genome sequencing of Saccharopolyspora endophytica KCTC 19397.</title>
        <authorList>
            <person name="Ay H."/>
            <person name="Saygin H."/>
            <person name="Sahin N."/>
        </authorList>
    </citation>
    <scope>NUCLEOTIDE SEQUENCE [LARGE SCALE GENOMIC DNA]</scope>
    <source>
        <strain evidence="1 2">KCTC 19397</strain>
    </source>
</reference>
<protein>
    <submittedName>
        <fullName evidence="1">Uncharacterized protein</fullName>
    </submittedName>
</protein>
<evidence type="ECO:0000313" key="2">
    <source>
        <dbReference type="Proteomes" id="UP000674084"/>
    </source>
</evidence>